<dbReference type="PANTHER" id="PTHR24362">
    <property type="entry name" value="SERINE/THREONINE-PROTEIN KINASE NEK"/>
    <property type="match status" value="1"/>
</dbReference>
<feature type="domain" description="Protein kinase" evidence="1">
    <location>
        <begin position="1"/>
        <end position="255"/>
    </location>
</feature>
<name>A0A2J6QZM6_HYAVF</name>
<dbReference type="STRING" id="1149755.A0A2J6QZM6"/>
<dbReference type="Gene3D" id="1.10.510.10">
    <property type="entry name" value="Transferase(Phosphotransferase) domain 1"/>
    <property type="match status" value="1"/>
</dbReference>
<dbReference type="InterPro" id="IPR008271">
    <property type="entry name" value="Ser/Thr_kinase_AS"/>
</dbReference>
<dbReference type="GO" id="GO:0004672">
    <property type="term" value="F:protein kinase activity"/>
    <property type="evidence" value="ECO:0007669"/>
    <property type="project" value="InterPro"/>
</dbReference>
<dbReference type="EMBL" id="KZ613961">
    <property type="protein sequence ID" value="PMD31689.1"/>
    <property type="molecule type" value="Genomic_DNA"/>
</dbReference>
<gene>
    <name evidence="2" type="ORF">L207DRAFT_185049</name>
</gene>
<proteinExistence type="predicted"/>
<dbReference type="Pfam" id="PF00069">
    <property type="entry name" value="Pkinase"/>
    <property type="match status" value="1"/>
</dbReference>
<evidence type="ECO:0000259" key="1">
    <source>
        <dbReference type="PROSITE" id="PS50011"/>
    </source>
</evidence>
<accession>A0A2J6QZM6</accession>
<dbReference type="PROSITE" id="PS50011">
    <property type="entry name" value="PROTEIN_KINASE_DOM"/>
    <property type="match status" value="1"/>
</dbReference>
<dbReference type="GO" id="GO:0005524">
    <property type="term" value="F:ATP binding"/>
    <property type="evidence" value="ECO:0007669"/>
    <property type="project" value="InterPro"/>
</dbReference>
<dbReference type="OrthoDB" id="1668230at2759"/>
<evidence type="ECO:0000313" key="3">
    <source>
        <dbReference type="Proteomes" id="UP000235786"/>
    </source>
</evidence>
<sequence length="280" mass="31983">MVRDISVDEILVDYEPQPFTVSSNSQIYHHKDSQKVFKFRGLQREIDMMLLAGDCSIQPLERVLRNIGNVEELSGFTMKRETPLDGKTIEPTRKKAIMRAMIACVQALHEKGIVHGDVKLGNMLLCEDGRIRLCDFAEARELREDPGDWKGETTLNYCSPKRFQQLGGGYLDERYSAPVVEDDLFALGLSIWELWIGEVPFENVYYDDIHEMVSEGKTVDVERVEDQEVREIIWDYLSRGGATSIARYEPPGPWIVPENPPIGTPNLEMNIPSQPPNWNI</sequence>
<organism evidence="2 3">
    <name type="scientific">Hyaloscypha variabilis (strain UAMH 11265 / GT02V1 / F)</name>
    <name type="common">Meliniomyces variabilis</name>
    <dbReference type="NCBI Taxonomy" id="1149755"/>
    <lineage>
        <taxon>Eukaryota</taxon>
        <taxon>Fungi</taxon>
        <taxon>Dikarya</taxon>
        <taxon>Ascomycota</taxon>
        <taxon>Pezizomycotina</taxon>
        <taxon>Leotiomycetes</taxon>
        <taxon>Helotiales</taxon>
        <taxon>Hyaloscyphaceae</taxon>
        <taxon>Hyaloscypha</taxon>
        <taxon>Hyaloscypha variabilis</taxon>
    </lineage>
</organism>
<dbReference type="InterPro" id="IPR000719">
    <property type="entry name" value="Prot_kinase_dom"/>
</dbReference>
<dbReference type="SMART" id="SM00220">
    <property type="entry name" value="S_TKc"/>
    <property type="match status" value="1"/>
</dbReference>
<dbReference type="SUPFAM" id="SSF56112">
    <property type="entry name" value="Protein kinase-like (PK-like)"/>
    <property type="match status" value="1"/>
</dbReference>
<dbReference type="InterPro" id="IPR011009">
    <property type="entry name" value="Kinase-like_dom_sf"/>
</dbReference>
<keyword evidence="2" id="KW-0418">Kinase</keyword>
<reference evidence="2 3" key="1">
    <citation type="submission" date="2016-04" db="EMBL/GenBank/DDBJ databases">
        <title>A degradative enzymes factory behind the ericoid mycorrhizal symbiosis.</title>
        <authorList>
            <consortium name="DOE Joint Genome Institute"/>
            <person name="Martino E."/>
            <person name="Morin E."/>
            <person name="Grelet G."/>
            <person name="Kuo A."/>
            <person name="Kohler A."/>
            <person name="Daghino S."/>
            <person name="Barry K."/>
            <person name="Choi C."/>
            <person name="Cichocki N."/>
            <person name="Clum A."/>
            <person name="Copeland A."/>
            <person name="Hainaut M."/>
            <person name="Haridas S."/>
            <person name="Labutti K."/>
            <person name="Lindquist E."/>
            <person name="Lipzen A."/>
            <person name="Khouja H.-R."/>
            <person name="Murat C."/>
            <person name="Ohm R."/>
            <person name="Olson A."/>
            <person name="Spatafora J."/>
            <person name="Veneault-Fourrey C."/>
            <person name="Henrissat B."/>
            <person name="Grigoriev I."/>
            <person name="Martin F."/>
            <person name="Perotto S."/>
        </authorList>
    </citation>
    <scope>NUCLEOTIDE SEQUENCE [LARGE SCALE GENOMIC DNA]</scope>
    <source>
        <strain evidence="2 3">F</strain>
    </source>
</reference>
<dbReference type="AlphaFoldDB" id="A0A2J6QZM6"/>
<dbReference type="Proteomes" id="UP000235786">
    <property type="component" value="Unassembled WGS sequence"/>
</dbReference>
<dbReference type="PROSITE" id="PS00108">
    <property type="entry name" value="PROTEIN_KINASE_ST"/>
    <property type="match status" value="1"/>
</dbReference>
<keyword evidence="3" id="KW-1185">Reference proteome</keyword>
<evidence type="ECO:0000313" key="2">
    <source>
        <dbReference type="EMBL" id="PMD31689.1"/>
    </source>
</evidence>
<protein>
    <submittedName>
        <fullName evidence="2">Kinase-like protein</fullName>
    </submittedName>
</protein>
<dbReference type="PANTHER" id="PTHR24362:SF309">
    <property type="entry name" value="PROTEIN KINASE DOMAIN-CONTAINING PROTEIN"/>
    <property type="match status" value="1"/>
</dbReference>
<keyword evidence="2" id="KW-0808">Transferase</keyword>